<sequence>MRTLIDMNDAQVEALDTLAKRVRQSRAALIRAAINDYLDRHHREQVEDGFGLWGKRKVDGLVYQEKVRREW</sequence>
<dbReference type="CDD" id="cd21631">
    <property type="entry name" value="RHH_CopG_NikR-like"/>
    <property type="match status" value="1"/>
</dbReference>
<dbReference type="InterPro" id="IPR002145">
    <property type="entry name" value="CopG"/>
</dbReference>
<dbReference type="Pfam" id="PF01402">
    <property type="entry name" value="RHH_1"/>
    <property type="match status" value="1"/>
</dbReference>
<comment type="caution">
    <text evidence="2">The sequence shown here is derived from an EMBL/GenBank/DDBJ whole genome shotgun (WGS) entry which is preliminary data.</text>
</comment>
<dbReference type="Gene3D" id="1.10.1220.10">
    <property type="entry name" value="Met repressor-like"/>
    <property type="match status" value="1"/>
</dbReference>
<evidence type="ECO:0000259" key="1">
    <source>
        <dbReference type="Pfam" id="PF01402"/>
    </source>
</evidence>
<feature type="domain" description="Ribbon-helix-helix protein CopG" evidence="1">
    <location>
        <begin position="2"/>
        <end position="40"/>
    </location>
</feature>
<evidence type="ECO:0000313" key="3">
    <source>
        <dbReference type="Proteomes" id="UP000239434"/>
    </source>
</evidence>
<gene>
    <name evidence="2" type="ORF">C5748_22765</name>
</gene>
<dbReference type="RefSeq" id="WP_105744638.1">
    <property type="nucleotide sequence ID" value="NZ_PVBR01000023.1"/>
</dbReference>
<dbReference type="SUPFAM" id="SSF47598">
    <property type="entry name" value="Ribbon-helix-helix"/>
    <property type="match status" value="1"/>
</dbReference>
<dbReference type="InterPro" id="IPR010985">
    <property type="entry name" value="Ribbon_hlx_hlx"/>
</dbReference>
<evidence type="ECO:0000313" key="2">
    <source>
        <dbReference type="EMBL" id="PRD41183.1"/>
    </source>
</evidence>
<keyword evidence="3" id="KW-1185">Reference proteome</keyword>
<dbReference type="Proteomes" id="UP000239434">
    <property type="component" value="Unassembled WGS sequence"/>
</dbReference>
<accession>A0A2S9IKX5</accession>
<dbReference type="InterPro" id="IPR013321">
    <property type="entry name" value="Arc_rbn_hlx_hlx"/>
</dbReference>
<dbReference type="EMBL" id="PVBR01000023">
    <property type="protein sequence ID" value="PRD41183.1"/>
    <property type="molecule type" value="Genomic_DNA"/>
</dbReference>
<protein>
    <submittedName>
        <fullName evidence="2">CopG family transcriptional regulator</fullName>
    </submittedName>
</protein>
<organism evidence="2 3">
    <name type="scientific">Phyllobacterium phragmitis</name>
    <dbReference type="NCBI Taxonomy" id="2670329"/>
    <lineage>
        <taxon>Bacteria</taxon>
        <taxon>Pseudomonadati</taxon>
        <taxon>Pseudomonadota</taxon>
        <taxon>Alphaproteobacteria</taxon>
        <taxon>Hyphomicrobiales</taxon>
        <taxon>Phyllobacteriaceae</taxon>
        <taxon>Phyllobacterium</taxon>
    </lineage>
</organism>
<proteinExistence type="predicted"/>
<dbReference type="GO" id="GO:0006355">
    <property type="term" value="P:regulation of DNA-templated transcription"/>
    <property type="evidence" value="ECO:0007669"/>
    <property type="project" value="InterPro"/>
</dbReference>
<name>A0A2S9IKX5_9HYPH</name>
<dbReference type="AlphaFoldDB" id="A0A2S9IKX5"/>
<reference evidence="2 3" key="1">
    <citation type="submission" date="2018-02" db="EMBL/GenBank/DDBJ databases">
        <title>The draft genome of Phyllobacterium sp. 1N-3.</title>
        <authorList>
            <person name="Liu L."/>
            <person name="Li L."/>
            <person name="Zhang X."/>
            <person name="Wang T."/>
            <person name="Liang L."/>
        </authorList>
    </citation>
    <scope>NUCLEOTIDE SEQUENCE [LARGE SCALE GENOMIC DNA]</scope>
    <source>
        <strain evidence="2 3">1N-3</strain>
    </source>
</reference>